<evidence type="ECO:0000313" key="2">
    <source>
        <dbReference type="Proteomes" id="UP000634136"/>
    </source>
</evidence>
<accession>A0A834SQZ4</accession>
<dbReference type="AlphaFoldDB" id="A0A834SQZ4"/>
<gene>
    <name evidence="1" type="ORF">G2W53_034940</name>
</gene>
<evidence type="ECO:0000313" key="1">
    <source>
        <dbReference type="EMBL" id="KAF7808197.1"/>
    </source>
</evidence>
<sequence>MANKTRLTELQGAGIELQKAQVTNMERFGRIEAKLDVGMEVLIDGNSKAELDAQHDEALMQITIETNKIQTTTSAPVDMTSEDDELEEAMIDLQQECSTEGDLQSVKENGSEKKVDARNFQVLPPTIEGSFISTMEIILRKLEDKTHKKYFKVQLKMLDEMLEKATLSGKLVTTGYVSYLTSTHVDVRREFFDQMLNIDCVYWNTMIIGSNRESIEEVIVMLQQGNEATLKRDQPLPHVLDQQMCRSDRNSSMENKELLLDAHIHDKSDSWATSLPNNLFLSSIHVAERIMMDKVPTWIEVVEIDTAAIILMVDNASCFVSMLYQLVSSWFLGVLVVQSCIGGPKEDIYHDFSF</sequence>
<organism evidence="1 2">
    <name type="scientific">Senna tora</name>
    <dbReference type="NCBI Taxonomy" id="362788"/>
    <lineage>
        <taxon>Eukaryota</taxon>
        <taxon>Viridiplantae</taxon>
        <taxon>Streptophyta</taxon>
        <taxon>Embryophyta</taxon>
        <taxon>Tracheophyta</taxon>
        <taxon>Spermatophyta</taxon>
        <taxon>Magnoliopsida</taxon>
        <taxon>eudicotyledons</taxon>
        <taxon>Gunneridae</taxon>
        <taxon>Pentapetalae</taxon>
        <taxon>rosids</taxon>
        <taxon>fabids</taxon>
        <taxon>Fabales</taxon>
        <taxon>Fabaceae</taxon>
        <taxon>Caesalpinioideae</taxon>
        <taxon>Cassia clade</taxon>
        <taxon>Senna</taxon>
    </lineage>
</organism>
<comment type="caution">
    <text evidence="1">The sequence shown here is derived from an EMBL/GenBank/DDBJ whole genome shotgun (WGS) entry which is preliminary data.</text>
</comment>
<protein>
    <submittedName>
        <fullName evidence="1">Signal peptide peptidase-like 4</fullName>
    </submittedName>
</protein>
<keyword evidence="2" id="KW-1185">Reference proteome</keyword>
<proteinExistence type="predicted"/>
<dbReference type="Proteomes" id="UP000634136">
    <property type="component" value="Unassembled WGS sequence"/>
</dbReference>
<name>A0A834SQZ4_9FABA</name>
<dbReference type="EMBL" id="JAAIUW010000011">
    <property type="protein sequence ID" value="KAF7808197.1"/>
    <property type="molecule type" value="Genomic_DNA"/>
</dbReference>
<reference evidence="1" key="1">
    <citation type="submission" date="2020-09" db="EMBL/GenBank/DDBJ databases">
        <title>Genome-Enabled Discovery of Anthraquinone Biosynthesis in Senna tora.</title>
        <authorList>
            <person name="Kang S.-H."/>
            <person name="Pandey R.P."/>
            <person name="Lee C.-M."/>
            <person name="Sim J.-S."/>
            <person name="Jeong J.-T."/>
            <person name="Choi B.-S."/>
            <person name="Jung M."/>
            <person name="Ginzburg D."/>
            <person name="Zhao K."/>
            <person name="Won S.Y."/>
            <person name="Oh T.-J."/>
            <person name="Yu Y."/>
            <person name="Kim N.-H."/>
            <person name="Lee O.R."/>
            <person name="Lee T.-H."/>
            <person name="Bashyal P."/>
            <person name="Kim T.-S."/>
            <person name="Lee W.-H."/>
            <person name="Kawkins C."/>
            <person name="Kim C.-K."/>
            <person name="Kim J.S."/>
            <person name="Ahn B.O."/>
            <person name="Rhee S.Y."/>
            <person name="Sohng J.K."/>
        </authorList>
    </citation>
    <scope>NUCLEOTIDE SEQUENCE</scope>
    <source>
        <tissue evidence="1">Leaf</tissue>
    </source>
</reference>